<dbReference type="PANTHER" id="PTHR30237:SF5">
    <property type="entry name" value="CARBOXYPEPTIDASE VC_A0337-RELATED"/>
    <property type="match status" value="1"/>
</dbReference>
<dbReference type="Pfam" id="PF02016">
    <property type="entry name" value="Peptidase_S66"/>
    <property type="match status" value="1"/>
</dbReference>
<dbReference type="InterPro" id="IPR029062">
    <property type="entry name" value="Class_I_gatase-like"/>
</dbReference>
<accession>A0A1M6SCF8</accession>
<dbReference type="Proteomes" id="UP000183952">
    <property type="component" value="Unassembled WGS sequence"/>
</dbReference>
<reference evidence="2 3" key="1">
    <citation type="submission" date="2016-11" db="EMBL/GenBank/DDBJ databases">
        <authorList>
            <person name="Jaros S."/>
            <person name="Januszkiewicz K."/>
            <person name="Wedrychowicz H."/>
        </authorList>
    </citation>
    <scope>NUCLEOTIDE SEQUENCE [LARGE SCALE GENOMIC DNA]</scope>
    <source>
        <strain evidence="2 3">DSM 3090</strain>
    </source>
</reference>
<feature type="domain" description="LD-carboxypeptidase N-terminal" evidence="1">
    <location>
        <begin position="13"/>
        <end position="107"/>
    </location>
</feature>
<dbReference type="SUPFAM" id="SSF52317">
    <property type="entry name" value="Class I glutamine amidotransferase-like"/>
    <property type="match status" value="1"/>
</dbReference>
<sequence>MIVPEKLRVGDTIAVFSPSSPATATAKKRYMRGKMYLEEKGFKILEGSLTGKSDFYRSGTIKERAHELNELIHNKDVKCIMAAIGGMNSNSLLPYVDYEALVKNPKRL</sequence>
<protein>
    <submittedName>
        <fullName evidence="2">LD-carboxypeptidase</fullName>
    </submittedName>
</protein>
<dbReference type="InterPro" id="IPR040449">
    <property type="entry name" value="Peptidase_S66_N"/>
</dbReference>
<dbReference type="GO" id="GO:0004180">
    <property type="term" value="F:carboxypeptidase activity"/>
    <property type="evidence" value="ECO:0007669"/>
    <property type="project" value="UniProtKB-KW"/>
</dbReference>
<keyword evidence="2" id="KW-0378">Hydrolase</keyword>
<dbReference type="Gene3D" id="3.40.50.10740">
    <property type="entry name" value="Class I glutamine amidotransferase-like"/>
    <property type="match status" value="1"/>
</dbReference>
<dbReference type="STRING" id="1121331.SAMN02745248_02512"/>
<evidence type="ECO:0000313" key="2">
    <source>
        <dbReference type="EMBL" id="SHK42411.1"/>
    </source>
</evidence>
<keyword evidence="3" id="KW-1185">Reference proteome</keyword>
<evidence type="ECO:0000313" key="3">
    <source>
        <dbReference type="Proteomes" id="UP000183952"/>
    </source>
</evidence>
<dbReference type="EMBL" id="FRAD01000027">
    <property type="protein sequence ID" value="SHK42411.1"/>
    <property type="molecule type" value="Genomic_DNA"/>
</dbReference>
<dbReference type="InterPro" id="IPR027478">
    <property type="entry name" value="LdcA_N"/>
</dbReference>
<keyword evidence="2" id="KW-0645">Protease</keyword>
<evidence type="ECO:0000259" key="1">
    <source>
        <dbReference type="Pfam" id="PF02016"/>
    </source>
</evidence>
<dbReference type="RefSeq" id="WP_242942390.1">
    <property type="nucleotide sequence ID" value="NZ_FRAD01000027.1"/>
</dbReference>
<dbReference type="PANTHER" id="PTHR30237">
    <property type="entry name" value="MURAMOYLTETRAPEPTIDE CARBOXYPEPTIDASE"/>
    <property type="match status" value="1"/>
</dbReference>
<name>A0A1M6SCF8_9CLOT</name>
<organism evidence="2 3">
    <name type="scientific">Hathewaya proteolytica DSM 3090</name>
    <dbReference type="NCBI Taxonomy" id="1121331"/>
    <lineage>
        <taxon>Bacteria</taxon>
        <taxon>Bacillati</taxon>
        <taxon>Bacillota</taxon>
        <taxon>Clostridia</taxon>
        <taxon>Eubacteriales</taxon>
        <taxon>Clostridiaceae</taxon>
        <taxon>Hathewaya</taxon>
    </lineage>
</organism>
<gene>
    <name evidence="2" type="ORF">SAMN02745248_02512</name>
</gene>
<keyword evidence="2" id="KW-0121">Carboxypeptidase</keyword>
<dbReference type="AlphaFoldDB" id="A0A1M6SCF8"/>
<proteinExistence type="predicted"/>
<dbReference type="InterPro" id="IPR003507">
    <property type="entry name" value="S66_fam"/>
</dbReference>